<dbReference type="SMART" id="SM00824">
    <property type="entry name" value="PKS_TE"/>
    <property type="match status" value="1"/>
</dbReference>
<organism evidence="3 4">
    <name type="scientific">Fusarium venenatum</name>
    <dbReference type="NCBI Taxonomy" id="56646"/>
    <lineage>
        <taxon>Eukaryota</taxon>
        <taxon>Fungi</taxon>
        <taxon>Dikarya</taxon>
        <taxon>Ascomycota</taxon>
        <taxon>Pezizomycotina</taxon>
        <taxon>Sordariomycetes</taxon>
        <taxon>Hypocreomycetidae</taxon>
        <taxon>Hypocreales</taxon>
        <taxon>Nectriaceae</taxon>
        <taxon>Fusarium</taxon>
    </lineage>
</organism>
<dbReference type="Proteomes" id="UP000245910">
    <property type="component" value="Chromosome I"/>
</dbReference>
<dbReference type="EMBL" id="LN649229">
    <property type="protein sequence ID" value="CEI63509.1"/>
    <property type="molecule type" value="Genomic_DNA"/>
</dbReference>
<dbReference type="STRING" id="56646.A0A2L2T229"/>
<protein>
    <recommendedName>
        <fullName evidence="2">Thioesterase TesA-like domain-containing protein</fullName>
    </recommendedName>
</protein>
<dbReference type="InterPro" id="IPR020802">
    <property type="entry name" value="TesA-like"/>
</dbReference>
<keyword evidence="4" id="KW-1185">Reference proteome</keyword>
<dbReference type="RefSeq" id="XP_025587229.1">
    <property type="nucleotide sequence ID" value="XM_025730154.1"/>
</dbReference>
<dbReference type="KEGG" id="fvn:FVRRES_00021"/>
<dbReference type="Pfam" id="PF00975">
    <property type="entry name" value="Thioesterase"/>
    <property type="match status" value="1"/>
</dbReference>
<evidence type="ECO:0000313" key="4">
    <source>
        <dbReference type="Proteomes" id="UP000245910"/>
    </source>
</evidence>
<name>A0A2L2T229_9HYPO</name>
<feature type="domain" description="Thioesterase TesA-like" evidence="2">
    <location>
        <begin position="127"/>
        <end position="323"/>
    </location>
</feature>
<dbReference type="InterPro" id="IPR001031">
    <property type="entry name" value="Thioesterase"/>
</dbReference>
<dbReference type="AlphaFoldDB" id="A0A2L2T229"/>
<dbReference type="OrthoDB" id="10253869at2759"/>
<dbReference type="GeneID" id="37251665"/>
<dbReference type="SUPFAM" id="SSF53474">
    <property type="entry name" value="alpha/beta-Hydrolases"/>
    <property type="match status" value="1"/>
</dbReference>
<evidence type="ECO:0000256" key="1">
    <source>
        <dbReference type="SAM" id="MobiDB-lite"/>
    </source>
</evidence>
<accession>A0A2L2T229</accession>
<proteinExistence type="predicted"/>
<sequence length="338" mass="37487">MTPLAGMLLTVVNQHRQRLSPFPASIAAVLRAFLDRGVASQVVAGSPSYETQYPGIVIARSKDGIFTPSTISHLSSRTFITRSEMAQSNPMLIQPAPPGFRRSPLVLIHDGGGSVFNYFLLKSLGRAVYGIYNPRTGDGEQWPGGITEMAREYCQMILRVVAEGEILIGGWSLGGMVALEAAHILALMPRCPIRVRGVVMIDTDFPHGPSTSEKKSAETRVANSKAAMGQHVKPEIRQAVERSMEQAAKLIDEWQPPIWTAPIVPPRTVLIRGREKMEENDVYREKRALGWENYESDIMAAVLDVDGTHYSMWEKQHISTVDLQLHRGCTLLEHSPMY</sequence>
<evidence type="ECO:0000313" key="3">
    <source>
        <dbReference type="EMBL" id="CEI63509.1"/>
    </source>
</evidence>
<evidence type="ECO:0000259" key="2">
    <source>
        <dbReference type="SMART" id="SM00824"/>
    </source>
</evidence>
<reference evidence="4" key="1">
    <citation type="submission" date="2014-10" db="EMBL/GenBank/DDBJ databases">
        <authorList>
            <person name="King R."/>
        </authorList>
    </citation>
    <scope>NUCLEOTIDE SEQUENCE [LARGE SCALE GENOMIC DNA]</scope>
    <source>
        <strain evidence="4">A3/5</strain>
    </source>
</reference>
<dbReference type="Gene3D" id="3.40.50.1820">
    <property type="entry name" value="alpha/beta hydrolase"/>
    <property type="match status" value="1"/>
</dbReference>
<feature type="region of interest" description="Disordered" evidence="1">
    <location>
        <begin position="206"/>
        <end position="228"/>
    </location>
</feature>
<dbReference type="InterPro" id="IPR029058">
    <property type="entry name" value="AB_hydrolase_fold"/>
</dbReference>